<dbReference type="GO" id="GO:0045259">
    <property type="term" value="C:proton-transporting ATP synthase complex"/>
    <property type="evidence" value="ECO:0007669"/>
    <property type="project" value="UniProtKB-KW"/>
</dbReference>
<reference evidence="16 17" key="1">
    <citation type="submission" date="2020-05" db="EMBL/GenBank/DDBJ databases">
        <title>Draft genome sequence of Desulfovibrio sp. strain HN2T.</title>
        <authorList>
            <person name="Ueno A."/>
            <person name="Tamazawa S."/>
            <person name="Tamamura S."/>
            <person name="Murakami T."/>
            <person name="Kiyama T."/>
            <person name="Inomata H."/>
            <person name="Amano Y."/>
            <person name="Miyakawa K."/>
            <person name="Tamaki H."/>
            <person name="Naganuma T."/>
            <person name="Kaneko K."/>
        </authorList>
    </citation>
    <scope>NUCLEOTIDE SEQUENCE [LARGE SCALE GENOMIC DNA]</scope>
    <source>
        <strain evidence="16 17">HN2</strain>
    </source>
</reference>
<evidence type="ECO:0000313" key="16">
    <source>
        <dbReference type="EMBL" id="GFM31981.1"/>
    </source>
</evidence>
<evidence type="ECO:0000313" key="17">
    <source>
        <dbReference type="Proteomes" id="UP000503840"/>
    </source>
</evidence>
<keyword evidence="8 13" id="KW-0472">Membrane</keyword>
<keyword evidence="13" id="KW-1003">Cell membrane</keyword>
<dbReference type="PANTHER" id="PTHR33445:SF2">
    <property type="entry name" value="ATP SYNTHASE SUBUNIT B', CHLOROPLASTIC"/>
    <property type="match status" value="1"/>
</dbReference>
<keyword evidence="3 13" id="KW-0138">CF(0)</keyword>
<dbReference type="PANTHER" id="PTHR33445">
    <property type="entry name" value="ATP SYNTHASE SUBUNIT B', CHLOROPLASTIC"/>
    <property type="match status" value="1"/>
</dbReference>
<proteinExistence type="inferred from homology"/>
<comment type="subcellular location">
    <subcellularLocation>
        <location evidence="13">Cell membrane</location>
        <topology evidence="13">Single-pass membrane protein</topology>
    </subcellularLocation>
    <subcellularLocation>
        <location evidence="12">Endomembrane system</location>
        <topology evidence="12">Single-pass membrane protein</topology>
    </subcellularLocation>
</comment>
<feature type="transmembrane region" description="Helical" evidence="13">
    <location>
        <begin position="6"/>
        <end position="27"/>
    </location>
</feature>
<keyword evidence="4 13" id="KW-0812">Transmembrane</keyword>
<evidence type="ECO:0000256" key="2">
    <source>
        <dbReference type="ARBA" id="ARBA00022448"/>
    </source>
</evidence>
<name>A0A7J0BFL0_9BACT</name>
<evidence type="ECO:0000256" key="12">
    <source>
        <dbReference type="ARBA" id="ARBA00037847"/>
    </source>
</evidence>
<accession>A0A7J0BFL0</accession>
<feature type="coiled-coil region" evidence="15">
    <location>
        <begin position="52"/>
        <end position="83"/>
    </location>
</feature>
<evidence type="ECO:0000256" key="7">
    <source>
        <dbReference type="ARBA" id="ARBA00023065"/>
    </source>
</evidence>
<keyword evidence="15" id="KW-0175">Coiled coil</keyword>
<dbReference type="AlphaFoldDB" id="A0A7J0BFL0"/>
<dbReference type="InterPro" id="IPR050059">
    <property type="entry name" value="ATP_synthase_B_chain"/>
</dbReference>
<keyword evidence="6 13" id="KW-1133">Transmembrane helix</keyword>
<evidence type="ECO:0000256" key="3">
    <source>
        <dbReference type="ARBA" id="ARBA00022547"/>
    </source>
</evidence>
<evidence type="ECO:0000256" key="15">
    <source>
        <dbReference type="SAM" id="Coils"/>
    </source>
</evidence>
<evidence type="ECO:0000256" key="4">
    <source>
        <dbReference type="ARBA" id="ARBA00022692"/>
    </source>
</evidence>
<keyword evidence="7 13" id="KW-0406">Ion transport</keyword>
<evidence type="ECO:0000256" key="8">
    <source>
        <dbReference type="ARBA" id="ARBA00023136"/>
    </source>
</evidence>
<evidence type="ECO:0000256" key="13">
    <source>
        <dbReference type="HAMAP-Rule" id="MF_01398"/>
    </source>
</evidence>
<gene>
    <name evidence="13" type="primary">atpF</name>
    <name evidence="16" type="ORF">DSM101010T_03460</name>
</gene>
<keyword evidence="9 13" id="KW-0066">ATP synthesis</keyword>
<keyword evidence="17" id="KW-1185">Reference proteome</keyword>
<dbReference type="Pfam" id="PF00430">
    <property type="entry name" value="ATP-synt_B"/>
    <property type="match status" value="1"/>
</dbReference>
<evidence type="ECO:0000256" key="9">
    <source>
        <dbReference type="ARBA" id="ARBA00023310"/>
    </source>
</evidence>
<dbReference type="GO" id="GO:0012505">
    <property type="term" value="C:endomembrane system"/>
    <property type="evidence" value="ECO:0007669"/>
    <property type="project" value="UniProtKB-SubCell"/>
</dbReference>
<evidence type="ECO:0000256" key="11">
    <source>
        <dbReference type="ARBA" id="ARBA00025614"/>
    </source>
</evidence>
<comment type="subunit">
    <text evidence="13">F-type ATPases have 2 components, F(1) - the catalytic core - and F(0) - the membrane proton channel. F(1) has five subunits: alpha(3), beta(3), gamma(1), delta(1), epsilon(1). F(0) has three main subunits: a(1), b(2) and c(10-14). The alpha and beta chains form an alternating ring which encloses part of the gamma chain. F(1) is attached to F(0) by a central stalk formed by the gamma and epsilon chains, while a peripheral stalk is formed by the delta and b chains.</text>
</comment>
<evidence type="ECO:0000256" key="14">
    <source>
        <dbReference type="RuleBase" id="RU003848"/>
    </source>
</evidence>
<keyword evidence="5 13" id="KW-0375">Hydrogen ion transport</keyword>
<dbReference type="EMBL" id="BLVO01000004">
    <property type="protein sequence ID" value="GFM31981.1"/>
    <property type="molecule type" value="Genomic_DNA"/>
</dbReference>
<dbReference type="GO" id="GO:0005886">
    <property type="term" value="C:plasma membrane"/>
    <property type="evidence" value="ECO:0007669"/>
    <property type="project" value="UniProtKB-SubCell"/>
</dbReference>
<organism evidence="16 17">
    <name type="scientific">Desulfovibrio subterraneus</name>
    <dbReference type="NCBI Taxonomy" id="2718620"/>
    <lineage>
        <taxon>Bacteria</taxon>
        <taxon>Pseudomonadati</taxon>
        <taxon>Thermodesulfobacteriota</taxon>
        <taxon>Desulfovibrionia</taxon>
        <taxon>Desulfovibrionales</taxon>
        <taxon>Desulfovibrionaceae</taxon>
        <taxon>Desulfovibrio</taxon>
    </lineage>
</organism>
<dbReference type="RefSeq" id="WP_174403667.1">
    <property type="nucleotide sequence ID" value="NZ_BLVO01000004.1"/>
</dbReference>
<evidence type="ECO:0000256" key="6">
    <source>
        <dbReference type="ARBA" id="ARBA00022989"/>
    </source>
</evidence>
<evidence type="ECO:0000256" key="1">
    <source>
        <dbReference type="ARBA" id="ARBA00005513"/>
    </source>
</evidence>
<protein>
    <recommendedName>
        <fullName evidence="13">ATP synthase subunit b</fullName>
    </recommendedName>
    <alternativeName>
        <fullName evidence="13">ATP synthase F(0) sector subunit b</fullName>
    </alternativeName>
    <alternativeName>
        <fullName evidence="13">ATPase subunit I</fullName>
    </alternativeName>
    <alternativeName>
        <fullName evidence="13">F-type ATPase subunit b</fullName>
        <shortName evidence="13">F-ATPase subunit b</shortName>
    </alternativeName>
</protein>
<comment type="function">
    <text evidence="11">Component of the F(0) channel, it forms part of the peripheral stalk, linking F(1) to F(0). The b'-subunit is a diverged and duplicated form of b found in plants and photosynthetic bacteria.</text>
</comment>
<dbReference type="InterPro" id="IPR002146">
    <property type="entry name" value="ATP_synth_b/b'su_bac/chlpt"/>
</dbReference>
<keyword evidence="2 13" id="KW-0813">Transport</keyword>
<comment type="caution">
    <text evidence="16">The sequence shown here is derived from an EMBL/GenBank/DDBJ whole genome shotgun (WGS) entry which is preliminary data.</text>
</comment>
<dbReference type="HAMAP" id="MF_01398">
    <property type="entry name" value="ATP_synth_b_bprime"/>
    <property type="match status" value="1"/>
</dbReference>
<dbReference type="Proteomes" id="UP000503840">
    <property type="component" value="Unassembled WGS sequence"/>
</dbReference>
<evidence type="ECO:0000256" key="5">
    <source>
        <dbReference type="ARBA" id="ARBA00022781"/>
    </source>
</evidence>
<dbReference type="GO" id="GO:0046961">
    <property type="term" value="F:proton-transporting ATPase activity, rotational mechanism"/>
    <property type="evidence" value="ECO:0007669"/>
    <property type="project" value="TreeGrafter"/>
</dbReference>
<comment type="function">
    <text evidence="10 13">F(1)F(0) ATP synthase produces ATP from ADP in the presence of a proton or sodium gradient. F-type ATPases consist of two structural domains, F(1) containing the extramembraneous catalytic core and F(0) containing the membrane proton channel, linked together by a central stalk and a peripheral stalk. During catalysis, ATP synthesis in the catalytic domain of F(1) is coupled via a rotary mechanism of the central stalk subunits to proton translocation.</text>
</comment>
<dbReference type="GO" id="GO:0046933">
    <property type="term" value="F:proton-transporting ATP synthase activity, rotational mechanism"/>
    <property type="evidence" value="ECO:0007669"/>
    <property type="project" value="UniProtKB-UniRule"/>
</dbReference>
<sequence length="138" mass="14784">MINLDITLLIQLVNFLIVLVGLNALLFRPIREIIKQRQDKMSGLLGDAEQFVGSAEAKLKNYEAALTEARKNATAEREKVKEAALVQEADILAKANQEAQAVISASREKVAADVAKAMETLKGQVGALAGKATAKVLG</sequence>
<dbReference type="CDD" id="cd06503">
    <property type="entry name" value="ATP-synt_Fo_b"/>
    <property type="match status" value="1"/>
</dbReference>
<evidence type="ECO:0000256" key="10">
    <source>
        <dbReference type="ARBA" id="ARBA00025198"/>
    </source>
</evidence>
<comment type="similarity">
    <text evidence="1 13 14">Belongs to the ATPase B chain family.</text>
</comment>